<organism evidence="1 2">
    <name type="scientific">Panagrolaimus sp. JU765</name>
    <dbReference type="NCBI Taxonomy" id="591449"/>
    <lineage>
        <taxon>Eukaryota</taxon>
        <taxon>Metazoa</taxon>
        <taxon>Ecdysozoa</taxon>
        <taxon>Nematoda</taxon>
        <taxon>Chromadorea</taxon>
        <taxon>Rhabditida</taxon>
        <taxon>Tylenchina</taxon>
        <taxon>Panagrolaimomorpha</taxon>
        <taxon>Panagrolaimoidea</taxon>
        <taxon>Panagrolaimidae</taxon>
        <taxon>Panagrolaimus</taxon>
    </lineage>
</organism>
<dbReference type="Proteomes" id="UP000887576">
    <property type="component" value="Unplaced"/>
</dbReference>
<accession>A0AC34QNR5</accession>
<reference evidence="2" key="1">
    <citation type="submission" date="2022-11" db="UniProtKB">
        <authorList>
            <consortium name="WormBaseParasite"/>
        </authorList>
    </citation>
    <scope>IDENTIFICATION</scope>
</reference>
<name>A0AC34QNR5_9BILA</name>
<evidence type="ECO:0000313" key="2">
    <source>
        <dbReference type="WBParaSite" id="JU765_v2.g17944.t1"/>
    </source>
</evidence>
<dbReference type="WBParaSite" id="JU765_v2.g17944.t1">
    <property type="protein sequence ID" value="JU765_v2.g17944.t1"/>
    <property type="gene ID" value="JU765_v2.g17944"/>
</dbReference>
<proteinExistence type="predicted"/>
<evidence type="ECO:0000313" key="1">
    <source>
        <dbReference type="Proteomes" id="UP000887576"/>
    </source>
</evidence>
<sequence>MNDTGFAVLTKDQLYTMYGPDSPYNNSEILEKLMKVHPSQALELIEKDIHTMARYGHHRRSKRDITLSPIVFFPIIYAAPILSQAVILSPLVFSPIVGFRAGYFITQSSVTVGAESADF</sequence>
<protein>
    <submittedName>
        <fullName evidence="2">Uncharacterized protein</fullName>
    </submittedName>
</protein>